<accession>A0A9W8HH84</accession>
<reference evidence="2" key="1">
    <citation type="submission" date="2022-07" db="EMBL/GenBank/DDBJ databases">
        <title>Phylogenomic reconstructions and comparative analyses of Kickxellomycotina fungi.</title>
        <authorList>
            <person name="Reynolds N.K."/>
            <person name="Stajich J.E."/>
            <person name="Barry K."/>
            <person name="Grigoriev I.V."/>
            <person name="Crous P."/>
            <person name="Smith M.E."/>
        </authorList>
    </citation>
    <scope>NUCLEOTIDE SEQUENCE</scope>
    <source>
        <strain evidence="2">BCRC 34489</strain>
    </source>
</reference>
<evidence type="ECO:0000256" key="1">
    <source>
        <dbReference type="SAM" id="MobiDB-lite"/>
    </source>
</evidence>
<dbReference type="AlphaFoldDB" id="A0A9W8HH84"/>
<proteinExistence type="predicted"/>
<evidence type="ECO:0000313" key="3">
    <source>
        <dbReference type="Proteomes" id="UP001140172"/>
    </source>
</evidence>
<dbReference type="EMBL" id="JANBUM010000078">
    <property type="protein sequence ID" value="KAJ2785837.1"/>
    <property type="molecule type" value="Genomic_DNA"/>
</dbReference>
<dbReference type="OrthoDB" id="21617at2759"/>
<evidence type="ECO:0000313" key="2">
    <source>
        <dbReference type="EMBL" id="KAJ2785837.1"/>
    </source>
</evidence>
<feature type="region of interest" description="Disordered" evidence="1">
    <location>
        <begin position="1"/>
        <end position="72"/>
    </location>
</feature>
<dbReference type="Proteomes" id="UP001140172">
    <property type="component" value="Unassembled WGS sequence"/>
</dbReference>
<comment type="caution">
    <text evidence="2">The sequence shown here is derived from an EMBL/GenBank/DDBJ whole genome shotgun (WGS) entry which is preliminary data.</text>
</comment>
<sequence length="197" mass="22830">MFSTNGQYYSPEDQLAAERRRLTPSNADQSACKRRRLYYEGEPDTSKWALPPAPEIRSLSSPPTSMPEGLQDAPPIEPTQEQDVAALTQLDSLSTEVLQQIANLCTAQHDFERRLFEHRKRIQHEHERALRQLDARSIVESVDKERSELLREHKYALERADRRVVEKMDELRYQQQMQLHSWGVPGIYPSPSISALY</sequence>
<protein>
    <submittedName>
        <fullName evidence="2">Uncharacterized protein</fullName>
    </submittedName>
</protein>
<organism evidence="2 3">
    <name type="scientific">Coemansia interrupta</name>
    <dbReference type="NCBI Taxonomy" id="1126814"/>
    <lineage>
        <taxon>Eukaryota</taxon>
        <taxon>Fungi</taxon>
        <taxon>Fungi incertae sedis</taxon>
        <taxon>Zoopagomycota</taxon>
        <taxon>Kickxellomycotina</taxon>
        <taxon>Kickxellomycetes</taxon>
        <taxon>Kickxellales</taxon>
        <taxon>Kickxellaceae</taxon>
        <taxon>Coemansia</taxon>
    </lineage>
</organism>
<gene>
    <name evidence="2" type="ORF">GGI15_001784</name>
</gene>
<name>A0A9W8HH84_9FUNG</name>
<keyword evidence="3" id="KW-1185">Reference proteome</keyword>